<feature type="domain" description="Response regulatory" evidence="6">
    <location>
        <begin position="798"/>
        <end position="914"/>
    </location>
</feature>
<evidence type="ECO:0000259" key="5">
    <source>
        <dbReference type="PROSITE" id="PS50109"/>
    </source>
</evidence>
<comment type="catalytic activity">
    <reaction evidence="1">
        <text>ATP + protein L-histidine = ADP + protein N-phospho-L-histidine.</text>
        <dbReference type="EC" id="2.7.13.3"/>
    </reaction>
</comment>
<dbReference type="Pfam" id="PF13188">
    <property type="entry name" value="PAS_8"/>
    <property type="match status" value="1"/>
</dbReference>
<accession>A0AA37M814</accession>
<feature type="domain" description="Histidine kinase" evidence="5">
    <location>
        <begin position="551"/>
        <end position="775"/>
    </location>
</feature>
<evidence type="ECO:0000256" key="3">
    <source>
        <dbReference type="ARBA" id="ARBA00022553"/>
    </source>
</evidence>
<dbReference type="EC" id="2.7.13.3" evidence="2"/>
<sequence>MPATQSSDLETLTREDLEAEVRRLRAHSASLAQMFEQAPSFIALLSGPEHRFTLTNAAYQRTIDDRDVVGRTVAEALPDAAAQGYVDLLNEVFRSGRTYRATGARFDVQAIPGGPVNERYLDFVYQPITDAGGQVSGIFVEGHDVTERTRAEIALRESEARYRTLFESIEVGFCIVEMKFEDTRAVDYRIVEANPAFVRQTGADVAGKWVSEFAPNLERHWFDTYGQVALTGEPAHFEHYADVFGRWFDVRALRTGDPAAHRVAIFFSDITERRRVEQRAEAGERELRLIADALQVLIAFIGADLVYRFANKAYEDWFFLPPEPVVGRDVRDLLTPEAYAACEPFLERVLAGEAVTFELDWPHRDGRHRIAEIRYLPRRDADGRVDGYHVFVQDVTARKQTEAELARQVAARTAERDQVWQASSDLLCVANFAGYFISLNPAWAEALGWSEAEMKARPFLDFVHPDDVGPTMKAAAGLARGEAQLTFENRYRHRDGSYVWLSWNAVPRDGLIYASVRDVTEIKRQAEALAKTEEALRQSQKMEAVGQLTGGLAHDFNNLLAGISGSLELMQTRMTQGRMGDLDRYMSVAQGAAKRAAALTHRLLAFSRRQTLDPKPTNVNRLVQDMEELIRRTVGPAIQLEVVGLAGLWPALIDAGQLENGLLNLCINARDAMPDGGRITIETANKWIDDAGSRRHDLPPGQYLSVCVTDTGTGMAPDIVGKVFEPFFTTKPTGEGTGLGLSMVYGFARQSGGQVRIYTEVGEGTTVCLYLPRHYGEADEDDVSRRLAEVERAGQGETVLIVDDEPSVRMLVTEVLEDLGYTAIEAADSVAGLKVLQSDVRIDLLVTDVGLPGGMNGRQMADAGRERRPDLKVLFITGYAENAVLGNGYLRPGMQVLTKPFVLETLATRIKDLIVEG</sequence>
<name>A0AA37M814_9HYPH</name>
<feature type="domain" description="PAC" evidence="8">
    <location>
        <begin position="355"/>
        <end position="407"/>
    </location>
</feature>
<keyword evidence="3 4" id="KW-0597">Phosphoprotein</keyword>
<feature type="domain" description="PAS" evidence="7">
    <location>
        <begin position="283"/>
        <end position="353"/>
    </location>
</feature>
<evidence type="ECO:0000259" key="8">
    <source>
        <dbReference type="PROSITE" id="PS50113"/>
    </source>
</evidence>
<dbReference type="Proteomes" id="UP001055286">
    <property type="component" value="Unassembled WGS sequence"/>
</dbReference>
<dbReference type="PROSITE" id="PS50109">
    <property type="entry name" value="HIS_KIN"/>
    <property type="match status" value="1"/>
</dbReference>
<keyword evidence="10" id="KW-1185">Reference proteome</keyword>
<dbReference type="GO" id="GO:0000155">
    <property type="term" value="F:phosphorelay sensor kinase activity"/>
    <property type="evidence" value="ECO:0007669"/>
    <property type="project" value="InterPro"/>
</dbReference>
<gene>
    <name evidence="9" type="primary">rcsC_45</name>
    <name evidence="9" type="ORF">MPEAHAMD_6673</name>
</gene>
<dbReference type="CDD" id="cd16919">
    <property type="entry name" value="HATPase_CckA-like"/>
    <property type="match status" value="1"/>
</dbReference>
<dbReference type="SMART" id="SM00091">
    <property type="entry name" value="PAS"/>
    <property type="match status" value="4"/>
</dbReference>
<dbReference type="PRINTS" id="PR00344">
    <property type="entry name" value="BCTRLSENSOR"/>
</dbReference>
<organism evidence="9 10">
    <name type="scientific">Methylobacterium frigidaeris</name>
    <dbReference type="NCBI Taxonomy" id="2038277"/>
    <lineage>
        <taxon>Bacteria</taxon>
        <taxon>Pseudomonadati</taxon>
        <taxon>Pseudomonadota</taxon>
        <taxon>Alphaproteobacteria</taxon>
        <taxon>Hyphomicrobiales</taxon>
        <taxon>Methylobacteriaceae</taxon>
        <taxon>Methylobacterium</taxon>
    </lineage>
</organism>
<dbReference type="SUPFAM" id="SSF52172">
    <property type="entry name" value="CheY-like"/>
    <property type="match status" value="1"/>
</dbReference>
<dbReference type="Pfam" id="PF02518">
    <property type="entry name" value="HATPase_c"/>
    <property type="match status" value="1"/>
</dbReference>
<dbReference type="AlphaFoldDB" id="A0AA37M814"/>
<dbReference type="CDD" id="cd00082">
    <property type="entry name" value="HisKA"/>
    <property type="match status" value="1"/>
</dbReference>
<dbReference type="InterPro" id="IPR005467">
    <property type="entry name" value="His_kinase_dom"/>
</dbReference>
<dbReference type="RefSeq" id="WP_099903565.1">
    <property type="nucleotide sequence ID" value="NZ_BPQJ01000066.1"/>
</dbReference>
<dbReference type="SMART" id="SM00086">
    <property type="entry name" value="PAC"/>
    <property type="match status" value="3"/>
</dbReference>
<keyword evidence="9" id="KW-0418">Kinase</keyword>
<dbReference type="SUPFAM" id="SSF55874">
    <property type="entry name" value="ATPase domain of HSP90 chaperone/DNA topoisomerase II/histidine kinase"/>
    <property type="match status" value="1"/>
</dbReference>
<dbReference type="Pfam" id="PF08448">
    <property type="entry name" value="PAS_4"/>
    <property type="match status" value="2"/>
</dbReference>
<dbReference type="InterPro" id="IPR013655">
    <property type="entry name" value="PAS_fold_3"/>
</dbReference>
<dbReference type="CDD" id="cd00130">
    <property type="entry name" value="PAS"/>
    <property type="match status" value="2"/>
</dbReference>
<dbReference type="InterPro" id="IPR000014">
    <property type="entry name" value="PAS"/>
</dbReference>
<dbReference type="CDD" id="cd18161">
    <property type="entry name" value="REC_hyHK_blue-like"/>
    <property type="match status" value="1"/>
</dbReference>
<feature type="domain" description="PAC" evidence="8">
    <location>
        <begin position="104"/>
        <end position="157"/>
    </location>
</feature>
<dbReference type="SUPFAM" id="SSF47384">
    <property type="entry name" value="Homodimeric domain of signal transducing histidine kinase"/>
    <property type="match status" value="1"/>
</dbReference>
<dbReference type="InterPro" id="IPR003661">
    <property type="entry name" value="HisK_dim/P_dom"/>
</dbReference>
<dbReference type="Gene3D" id="3.40.50.2300">
    <property type="match status" value="1"/>
</dbReference>
<evidence type="ECO:0000259" key="7">
    <source>
        <dbReference type="PROSITE" id="PS50112"/>
    </source>
</evidence>
<dbReference type="Gene3D" id="3.30.565.10">
    <property type="entry name" value="Histidine kinase-like ATPase, C-terminal domain"/>
    <property type="match status" value="1"/>
</dbReference>
<dbReference type="Pfam" id="PF00072">
    <property type="entry name" value="Response_reg"/>
    <property type="match status" value="1"/>
</dbReference>
<comment type="caution">
    <text evidence="9">The sequence shown here is derived from an EMBL/GenBank/DDBJ whole genome shotgun (WGS) entry which is preliminary data.</text>
</comment>
<dbReference type="InterPro" id="IPR003594">
    <property type="entry name" value="HATPase_dom"/>
</dbReference>
<dbReference type="SUPFAM" id="SSF55785">
    <property type="entry name" value="PYP-like sensor domain (PAS domain)"/>
    <property type="match status" value="4"/>
</dbReference>
<evidence type="ECO:0000256" key="1">
    <source>
        <dbReference type="ARBA" id="ARBA00000085"/>
    </source>
</evidence>
<reference evidence="9" key="1">
    <citation type="journal article" date="2016" name="Front. Microbiol.">
        <title>Genome Sequence of the Piezophilic, Mesophilic Sulfate-Reducing Bacterium Desulfovibrio indicus J2T.</title>
        <authorList>
            <person name="Cao J."/>
            <person name="Maignien L."/>
            <person name="Shao Z."/>
            <person name="Alain K."/>
            <person name="Jebbar M."/>
        </authorList>
    </citation>
    <scope>NUCLEOTIDE SEQUENCE</scope>
    <source>
        <strain evidence="9">JCM 32048</strain>
    </source>
</reference>
<dbReference type="InterPro" id="IPR036097">
    <property type="entry name" value="HisK_dim/P_sf"/>
</dbReference>
<dbReference type="InterPro" id="IPR001789">
    <property type="entry name" value="Sig_transdc_resp-reg_receiver"/>
</dbReference>
<reference evidence="9" key="2">
    <citation type="submission" date="2021-08" db="EMBL/GenBank/DDBJ databases">
        <authorList>
            <person name="Tani A."/>
            <person name="Ola A."/>
            <person name="Ogura Y."/>
            <person name="Katsura K."/>
            <person name="Hayashi T."/>
        </authorList>
    </citation>
    <scope>NUCLEOTIDE SEQUENCE</scope>
    <source>
        <strain evidence="9">JCM 32048</strain>
    </source>
</reference>
<dbReference type="Gene3D" id="3.30.450.20">
    <property type="entry name" value="PAS domain"/>
    <property type="match status" value="4"/>
</dbReference>
<dbReference type="SMART" id="SM00387">
    <property type="entry name" value="HATPase_c"/>
    <property type="match status" value="1"/>
</dbReference>
<feature type="domain" description="PAS" evidence="7">
    <location>
        <begin position="412"/>
        <end position="482"/>
    </location>
</feature>
<dbReference type="NCBIfam" id="TIGR00229">
    <property type="entry name" value="sensory_box"/>
    <property type="match status" value="3"/>
</dbReference>
<evidence type="ECO:0000256" key="2">
    <source>
        <dbReference type="ARBA" id="ARBA00012438"/>
    </source>
</evidence>
<evidence type="ECO:0000313" key="10">
    <source>
        <dbReference type="Proteomes" id="UP001055286"/>
    </source>
</evidence>
<dbReference type="InterPro" id="IPR013656">
    <property type="entry name" value="PAS_4"/>
</dbReference>
<dbReference type="PANTHER" id="PTHR43065">
    <property type="entry name" value="SENSOR HISTIDINE KINASE"/>
    <property type="match status" value="1"/>
</dbReference>
<dbReference type="InterPro" id="IPR004358">
    <property type="entry name" value="Sig_transdc_His_kin-like_C"/>
</dbReference>
<dbReference type="InterPro" id="IPR000700">
    <property type="entry name" value="PAS-assoc_C"/>
</dbReference>
<dbReference type="EMBL" id="BPQJ01000066">
    <property type="protein sequence ID" value="GJD66475.1"/>
    <property type="molecule type" value="Genomic_DNA"/>
</dbReference>
<evidence type="ECO:0000313" key="9">
    <source>
        <dbReference type="EMBL" id="GJD66475.1"/>
    </source>
</evidence>
<protein>
    <recommendedName>
        <fullName evidence="2">histidine kinase</fullName>
        <ecNumber evidence="2">2.7.13.3</ecNumber>
    </recommendedName>
</protein>
<dbReference type="PROSITE" id="PS50113">
    <property type="entry name" value="PAC"/>
    <property type="match status" value="2"/>
</dbReference>
<feature type="modified residue" description="4-aspartylphosphate" evidence="4">
    <location>
        <position position="848"/>
    </location>
</feature>
<dbReference type="Gene3D" id="1.10.287.130">
    <property type="match status" value="1"/>
</dbReference>
<dbReference type="InterPro" id="IPR036890">
    <property type="entry name" value="HATPase_C_sf"/>
</dbReference>
<keyword evidence="9" id="KW-0808">Transferase</keyword>
<dbReference type="Pfam" id="PF08447">
    <property type="entry name" value="PAS_3"/>
    <property type="match status" value="1"/>
</dbReference>
<evidence type="ECO:0000259" key="6">
    <source>
        <dbReference type="PROSITE" id="PS50110"/>
    </source>
</evidence>
<dbReference type="InterPro" id="IPR001610">
    <property type="entry name" value="PAC"/>
</dbReference>
<dbReference type="Pfam" id="PF00512">
    <property type="entry name" value="HisKA"/>
    <property type="match status" value="1"/>
</dbReference>
<dbReference type="PROSITE" id="PS50110">
    <property type="entry name" value="RESPONSE_REGULATORY"/>
    <property type="match status" value="1"/>
</dbReference>
<proteinExistence type="predicted"/>
<dbReference type="PANTHER" id="PTHR43065:SF42">
    <property type="entry name" value="TWO-COMPONENT SENSOR PPRA"/>
    <property type="match status" value="1"/>
</dbReference>
<dbReference type="SMART" id="SM00388">
    <property type="entry name" value="HisKA"/>
    <property type="match status" value="1"/>
</dbReference>
<dbReference type="SMART" id="SM00448">
    <property type="entry name" value="REC"/>
    <property type="match status" value="1"/>
</dbReference>
<dbReference type="InterPro" id="IPR011006">
    <property type="entry name" value="CheY-like_superfamily"/>
</dbReference>
<dbReference type="InterPro" id="IPR035965">
    <property type="entry name" value="PAS-like_dom_sf"/>
</dbReference>
<evidence type="ECO:0000256" key="4">
    <source>
        <dbReference type="PROSITE-ProRule" id="PRU00169"/>
    </source>
</evidence>
<dbReference type="PROSITE" id="PS50112">
    <property type="entry name" value="PAS"/>
    <property type="match status" value="2"/>
</dbReference>